<keyword evidence="1" id="KW-1133">Transmembrane helix</keyword>
<sequence>MAKTISLKSHLNLVHDLIIQSEAHSEEISVLLNQLKQSDVSAVSSRNLKTETLTQITENINRNQLLSEFSALKVPKGDNDQLVIRRETPFSSLNNITKLSSLVSNSKALSSLGGLTSIAGVSKTLGPFIANDGRLVWYDFLTYEKLIPIYLNGDSKPLMLIPLKLSKITRGNNGYSLAKGSIWIRADLFAPSAGNTKYTGFKVNSGKVTFSKAVSVLADSIKLSAEIIFALELNLDNTFAPKGTDLYGSDSRASDVKLPNLLVLAYAVKKITINRIDTASWKLYGDSRSFSYTNKPATFEASLDKLLIQMPSDSERFISSDVKSTFFKINGEAEIRYSCWSLSLNELDITKPFAIRNNGALTLFLKPGLQCSWQGLDSRLPVALNSPIIFAEQGLFLIHELKADFKTIEENYKMWDTTLGSGIKTDLKLSFNRKKKFDYTCLEEGVEGIVALADIQVDADKPLQADGTPVAPKTRDSIYVKYASTALSQLMVIDQDMLYEQNIVAENTENLISPVKFKEIKKADLRYRFALENAYLLCTPPAGLILTGSWNTENVINKGKLTILYGLTDLIPTLPHPYTTETIHRPSRAVATFRDAASYNQSMAGLLTSTCDWEQSNAGMAAVKVDFKLNYNTNLVAPPMIQPAGKELESSNSQFAVAMVSTEHAVYDRMKNSASLRTPHVFSLLDLSTNYDLLGISMSFNQIRSVSAGYAKIKQVSEQVVNIEKMNLRSPMAMLNGFTLPHITWEPLINLTPPDDSTYPKMGILGYSDQGPATVFTQLDSHVIDIDPLKYMTRFRRNLKPDDVVAGTYPTPLNPLEKDGNLRSAILFGLPNGKFSIANLVPYNAQQATVNNRHLDFIVPEFELQQLKLKGGLQFRIAANKPFDSMSPPEMSGLTVQMKNLIGEYNEPLTQSILGASVHTIFSGRFSESGIQSGGVPLTHIDFSGYGASTFSNWLAPLSKFATIAQVKFDVMRGRLSHEIVQAVSMVYPWGICMVRTVTFYRRNNAIIYREDSGWQAKSDGIFDFSFEAKKNPQGNVGSFDNPYFIYPGLVGGLYNVHNIKEVSGDIISIDYMPQAGEYWKADPSNYVHQDVAGSLVHAQFIGVTFDADVLLDVEGKGDYSKYKRHTGKQFKGYLQLAPEGVPVPQHVFKELMMRSQNSVGGNVDCILNLGASEQVIQVNRVDVSASSRGNNQNKFAFIAAAKGSVQLPADGSWSVIELDKITGNVVPVANKESVPVIRDGLRDRKEPSFSIPGPKNISKISFPEALLNDNESFFAKRYGFVQNTGTQKLLLADPSYDTLKIGQLLTEAPLLADSFRLLNSKGPFPNIGNAIKIEDVASAVTKILPGGLSKAITGFKVPDNFTFDVIGSEDSPFRMYIKYKSDPKTGPSSNTLVDYVTDSEGAIDKWKNEMGNMSIVVDLASFKSLMTISGDFKAKASLNPGFESGSAPQLKLAEPLEKIYQILEFLDNLDPTQPVEAVKKGLKIAMSNAADSWDYKFKASKEIPFVKFPFDPVNYNSPTTPLKLDASFKIGCYFNQPIKIPKTIDQVMPSAGAFLELGADLRVMCVSLAAATIYATGRAEVGLAADLKSPPTLYFKFGFGVELCVGLPVIGSVAVMYMVGVDMSLNTKELVVGAFIYFRGRAEIFGGIVTITIQIEAAGKIQKQLNGGPTSCIAMCTFALDISIFWVIDINFTETWEETRQIA</sequence>
<organism evidence="2 3">
    <name type="scientific">Pedobacter ginsengiterrae</name>
    <dbReference type="NCBI Taxonomy" id="871696"/>
    <lineage>
        <taxon>Bacteria</taxon>
        <taxon>Pseudomonadati</taxon>
        <taxon>Bacteroidota</taxon>
        <taxon>Sphingobacteriia</taxon>
        <taxon>Sphingobacteriales</taxon>
        <taxon>Sphingobacteriaceae</taxon>
        <taxon>Pedobacter</taxon>
    </lineage>
</organism>
<evidence type="ECO:0000256" key="1">
    <source>
        <dbReference type="SAM" id="Phobius"/>
    </source>
</evidence>
<keyword evidence="3" id="KW-1185">Reference proteome</keyword>
<name>A0ABP7P9U4_9SPHI</name>
<evidence type="ECO:0000313" key="2">
    <source>
        <dbReference type="EMBL" id="GAA3962061.1"/>
    </source>
</evidence>
<keyword evidence="1" id="KW-0812">Transmembrane</keyword>
<proteinExistence type="predicted"/>
<feature type="transmembrane region" description="Helical" evidence="1">
    <location>
        <begin position="1598"/>
        <end position="1620"/>
    </location>
</feature>
<reference evidence="3" key="1">
    <citation type="journal article" date="2019" name="Int. J. Syst. Evol. Microbiol.">
        <title>The Global Catalogue of Microorganisms (GCM) 10K type strain sequencing project: providing services to taxonomists for standard genome sequencing and annotation.</title>
        <authorList>
            <consortium name="The Broad Institute Genomics Platform"/>
            <consortium name="The Broad Institute Genome Sequencing Center for Infectious Disease"/>
            <person name="Wu L."/>
            <person name="Ma J."/>
        </authorList>
    </citation>
    <scope>NUCLEOTIDE SEQUENCE [LARGE SCALE GENOMIC DNA]</scope>
    <source>
        <strain evidence="3">JCM 17338</strain>
    </source>
</reference>
<gene>
    <name evidence="2" type="ORF">GCM10022246_14070</name>
</gene>
<dbReference type="RefSeq" id="WP_344765995.1">
    <property type="nucleotide sequence ID" value="NZ_BAABAK010000005.1"/>
</dbReference>
<evidence type="ECO:0008006" key="4">
    <source>
        <dbReference type="Google" id="ProtNLM"/>
    </source>
</evidence>
<protein>
    <recommendedName>
        <fullName evidence="4">LysM domain-containing protein</fullName>
    </recommendedName>
</protein>
<dbReference type="Proteomes" id="UP001501081">
    <property type="component" value="Unassembled WGS sequence"/>
</dbReference>
<keyword evidence="1" id="KW-0472">Membrane</keyword>
<comment type="caution">
    <text evidence="2">The sequence shown here is derived from an EMBL/GenBank/DDBJ whole genome shotgun (WGS) entry which is preliminary data.</text>
</comment>
<evidence type="ECO:0000313" key="3">
    <source>
        <dbReference type="Proteomes" id="UP001501081"/>
    </source>
</evidence>
<dbReference type="EMBL" id="BAABAK010000005">
    <property type="protein sequence ID" value="GAA3962061.1"/>
    <property type="molecule type" value="Genomic_DNA"/>
</dbReference>
<accession>A0ABP7P9U4</accession>